<gene>
    <name evidence="1" type="ORF">GTI81_14940</name>
</gene>
<protein>
    <submittedName>
        <fullName evidence="1">Uncharacterized protein</fullName>
    </submittedName>
</protein>
<dbReference type="KEGG" id="ene:ENT_13840"/>
<evidence type="ECO:0000313" key="1">
    <source>
        <dbReference type="EMBL" id="MXS53990.1"/>
    </source>
</evidence>
<reference evidence="1 2" key="1">
    <citation type="submission" date="2019-04" db="EMBL/GenBank/DDBJ databases">
        <title>Step-wise assembly of the neonatal virome modulated by breast feeding.</title>
        <authorList>
            <person name="Liang G."/>
            <person name="Bushman F."/>
        </authorList>
    </citation>
    <scope>NUCLEOTIDE SEQUENCE [LARGE SCALE GENOMIC DNA]</scope>
    <source>
        <strain evidence="1 2">E3754</strain>
    </source>
</reference>
<dbReference type="AlphaFoldDB" id="A0AAP6V9Z3"/>
<name>A0AAP6V9Z3_ENTFL</name>
<dbReference type="EMBL" id="WVTJ01000051">
    <property type="protein sequence ID" value="MXS53990.1"/>
    <property type="molecule type" value="Genomic_DNA"/>
</dbReference>
<evidence type="ECO:0000313" key="2">
    <source>
        <dbReference type="Proteomes" id="UP000429730"/>
    </source>
</evidence>
<proteinExistence type="predicted"/>
<dbReference type="Proteomes" id="UP000429730">
    <property type="component" value="Unassembled WGS sequence"/>
</dbReference>
<organism evidence="1 2">
    <name type="scientific">Enterococcus faecalis</name>
    <name type="common">Streptococcus faecalis</name>
    <dbReference type="NCBI Taxonomy" id="1351"/>
    <lineage>
        <taxon>Bacteria</taxon>
        <taxon>Bacillati</taxon>
        <taxon>Bacillota</taxon>
        <taxon>Bacilli</taxon>
        <taxon>Lactobacillales</taxon>
        <taxon>Enterococcaceae</taxon>
        <taxon>Enterococcus</taxon>
    </lineage>
</organism>
<accession>A0AAP6V9Z3</accession>
<sequence>MYVAIGEASRETYVIGETQAEVMRKLFEEYPYVSADKNVYPERLSIVQKEPRTSANEQGKY</sequence>
<comment type="caution">
    <text evidence="1">The sequence shown here is derived from an EMBL/GenBank/DDBJ whole genome shotgun (WGS) entry which is preliminary data.</text>
</comment>
<dbReference type="RefSeq" id="WP_002364222.1">
    <property type="nucleotide sequence ID" value="NZ_AP026721.1"/>
</dbReference>